<protein>
    <submittedName>
        <fullName evidence="1">DUF4924 domain-containing protein</fullName>
    </submittedName>
</protein>
<keyword evidence="2" id="KW-1185">Reference proteome</keyword>
<organism evidence="1 2">
    <name type="scientific">Marinilabilia rubra</name>
    <dbReference type="NCBI Taxonomy" id="2162893"/>
    <lineage>
        <taxon>Bacteria</taxon>
        <taxon>Pseudomonadati</taxon>
        <taxon>Bacteroidota</taxon>
        <taxon>Bacteroidia</taxon>
        <taxon>Marinilabiliales</taxon>
        <taxon>Marinilabiliaceae</taxon>
        <taxon>Marinilabilia</taxon>
    </lineage>
</organism>
<dbReference type="EMBL" id="QEWP01000005">
    <property type="protein sequence ID" value="PWD99852.1"/>
    <property type="molecule type" value="Genomic_DNA"/>
</dbReference>
<dbReference type="Pfam" id="PF16271">
    <property type="entry name" value="DUF4924"/>
    <property type="match status" value="1"/>
</dbReference>
<accession>A0A2U2B9Y2</accession>
<dbReference type="Proteomes" id="UP000244956">
    <property type="component" value="Unassembled WGS sequence"/>
</dbReference>
<reference evidence="1 2" key="1">
    <citation type="submission" date="2018-05" db="EMBL/GenBank/DDBJ databases">
        <title>Marinilabilia rubrum sp. nov., isolated from saltern sediment.</title>
        <authorList>
            <person name="Zhang R."/>
        </authorList>
    </citation>
    <scope>NUCLEOTIDE SEQUENCE [LARGE SCALE GENOMIC DNA]</scope>
    <source>
        <strain evidence="1 2">WTE16</strain>
    </source>
</reference>
<name>A0A2U2B9Y2_9BACT</name>
<sequence length="181" mass="20907">MIISRHKKQNDIAGYVLYMWQIEDLIRASKLNMETIEKTVIAHYEQPDEVKQELKAWYENLVAMMKNEKIEQSGHLQVITNTVNDMNRLHINLMNSSKETAYQQHFMKAVPLIKELEPKMKPKPQHDIELMLAAMYNAFVLKLQGKEISAATTEALQVFGKTLSMLSAKYGEDQKGKLNPE</sequence>
<dbReference type="RefSeq" id="WP_109263953.1">
    <property type="nucleotide sequence ID" value="NZ_QEWP01000005.1"/>
</dbReference>
<evidence type="ECO:0000313" key="2">
    <source>
        <dbReference type="Proteomes" id="UP000244956"/>
    </source>
</evidence>
<dbReference type="OrthoDB" id="1095125at2"/>
<evidence type="ECO:0000313" key="1">
    <source>
        <dbReference type="EMBL" id="PWD99852.1"/>
    </source>
</evidence>
<dbReference type="InterPro" id="IPR032574">
    <property type="entry name" value="DUF4924"/>
</dbReference>
<gene>
    <name evidence="1" type="ORF">DDZ16_08125</name>
</gene>
<comment type="caution">
    <text evidence="1">The sequence shown here is derived from an EMBL/GenBank/DDBJ whole genome shotgun (WGS) entry which is preliminary data.</text>
</comment>
<dbReference type="AlphaFoldDB" id="A0A2U2B9Y2"/>
<proteinExistence type="predicted"/>